<evidence type="ECO:0000313" key="2">
    <source>
        <dbReference type="Proteomes" id="UP000292003"/>
    </source>
</evidence>
<dbReference type="EMBL" id="SFCC01000021">
    <property type="protein sequence ID" value="RZQ59849.1"/>
    <property type="molecule type" value="Genomic_DNA"/>
</dbReference>
<dbReference type="RefSeq" id="WP_130479414.1">
    <property type="nucleotide sequence ID" value="NZ_SFCC01000021.1"/>
</dbReference>
<evidence type="ECO:0000313" key="1">
    <source>
        <dbReference type="EMBL" id="RZQ59849.1"/>
    </source>
</evidence>
<dbReference type="AlphaFoldDB" id="A0A4Q7IZD6"/>
<dbReference type="Proteomes" id="UP000292003">
    <property type="component" value="Unassembled WGS sequence"/>
</dbReference>
<accession>A0A4Q7IZD6</accession>
<proteinExistence type="predicted"/>
<organism evidence="1 2">
    <name type="scientific">Amycolatopsis suaedae</name>
    <dbReference type="NCBI Taxonomy" id="2510978"/>
    <lineage>
        <taxon>Bacteria</taxon>
        <taxon>Bacillati</taxon>
        <taxon>Actinomycetota</taxon>
        <taxon>Actinomycetes</taxon>
        <taxon>Pseudonocardiales</taxon>
        <taxon>Pseudonocardiaceae</taxon>
        <taxon>Amycolatopsis</taxon>
    </lineage>
</organism>
<comment type="caution">
    <text evidence="1">The sequence shown here is derived from an EMBL/GenBank/DDBJ whole genome shotgun (WGS) entry which is preliminary data.</text>
</comment>
<gene>
    <name evidence="1" type="ORF">EWH70_32570</name>
</gene>
<name>A0A4Q7IZD6_9PSEU</name>
<reference evidence="1 2" key="1">
    <citation type="submission" date="2019-02" db="EMBL/GenBank/DDBJ databases">
        <title>Draft genome sequence of Amycolatopsis sp. 8-3EHSu isolated from roots of Suaeda maritima.</title>
        <authorList>
            <person name="Duangmal K."/>
            <person name="Chantavorakit T."/>
        </authorList>
    </citation>
    <scope>NUCLEOTIDE SEQUENCE [LARGE SCALE GENOMIC DNA]</scope>
    <source>
        <strain evidence="1 2">8-3EHSu</strain>
    </source>
</reference>
<protein>
    <submittedName>
        <fullName evidence="1">Uncharacterized protein</fullName>
    </submittedName>
</protein>
<keyword evidence="2" id="KW-1185">Reference proteome</keyword>
<sequence>MSHQDTALFQLAARTAQLVGHVITVVAEPLPGRRALTVARMRELAALMVRLSNQLRASADRWRLEADTIENEPRT</sequence>